<dbReference type="Proteomes" id="UP000051131">
    <property type="component" value="Unassembled WGS sequence"/>
</dbReference>
<name>A0A0R2CF79_9LACO</name>
<keyword evidence="2" id="KW-0472">Membrane</keyword>
<feature type="region of interest" description="Disordered" evidence="1">
    <location>
        <begin position="478"/>
        <end position="506"/>
    </location>
</feature>
<comment type="caution">
    <text evidence="3">The sequence shown here is derived from an EMBL/GenBank/DDBJ whole genome shotgun (WGS) entry which is preliminary data.</text>
</comment>
<gene>
    <name evidence="3" type="ORF">FC80_GL001795</name>
</gene>
<dbReference type="OrthoDB" id="323572at2"/>
<dbReference type="InterPro" id="IPR036086">
    <property type="entry name" value="ParB/Sulfiredoxin_sf"/>
</dbReference>
<evidence type="ECO:0000256" key="1">
    <source>
        <dbReference type="SAM" id="MobiDB-lite"/>
    </source>
</evidence>
<dbReference type="CDD" id="cd16390">
    <property type="entry name" value="ParB_N_Srx_like"/>
    <property type="match status" value="1"/>
</dbReference>
<evidence type="ECO:0000313" key="3">
    <source>
        <dbReference type="EMBL" id="KRM89973.1"/>
    </source>
</evidence>
<feature type="transmembrane region" description="Helical" evidence="2">
    <location>
        <begin position="514"/>
        <end position="533"/>
    </location>
</feature>
<sequence>MNKKLLQKMLIPFSLSFIFFLALNVTSIKADNNILYGVPISSIHPTQAAVGKAQIAYNIQDYIGSTSSPQLTVDYFNDFNEDNGYTKNSVPSDGTAYNTKDILGSYPDITVTAPKVPVIIGPNNIMYATDGHHGMTTYEFLKTQYGLGSDKINVRVIANYSNLSQSDFYQKLIDTKQAFPYAFNVKTGTYQEFSLDKLPTQMSSSDFVNDPFRSLAYFWRKSAIDKDTVTADFAEFYLGEFMVATGDFKSLTFQNAADYQQAFKIGNEILEKLIAGDSHYVQLFKTTITDKYGITAAQLGIMQNFDSSKITKQQAKLTSALGFLFGTPSLEQSNTNLFNLDTTLFKSEVSKFNSLNSSLYTADSYAAVKNLITQGQAIIDNSGSQNDLDSLTSQIQTKLKNLVLKTIPLDTTKFDTQFNAFQKLIAKDYTTNSYTQLQNLITQAKTIIAQNKSQSDLDSITTKITIAFSQLETVPKFSEPTSSSLKESSSQPTSSGDTKNSTLPQTGEENSNDFYYIVVFMFISALLVGIPMVKKPS</sequence>
<accession>A0A0R2CF79</accession>
<evidence type="ECO:0000313" key="4">
    <source>
        <dbReference type="Proteomes" id="UP000051131"/>
    </source>
</evidence>
<feature type="compositionally biased region" description="Low complexity" evidence="1">
    <location>
        <begin position="478"/>
        <end position="495"/>
    </location>
</feature>
<dbReference type="Gene3D" id="1.20.1270.90">
    <property type="entry name" value="AF1782-like"/>
    <property type="match status" value="1"/>
</dbReference>
<dbReference type="AlphaFoldDB" id="A0A0R2CF79"/>
<dbReference type="PATRIC" id="fig|1423729.3.peg.1823"/>
<evidence type="ECO:0000256" key="2">
    <source>
        <dbReference type="SAM" id="Phobius"/>
    </source>
</evidence>
<protein>
    <recommendedName>
        <fullName evidence="5">Gram-positive cocci surface proteins LPxTG domain-containing protein</fullName>
    </recommendedName>
</protein>
<dbReference type="SUPFAM" id="SSF110849">
    <property type="entry name" value="ParB/Sulfiredoxin"/>
    <property type="match status" value="1"/>
</dbReference>
<dbReference type="STRING" id="1423729.FC80_GL001795"/>
<dbReference type="InterPro" id="IPR014956">
    <property type="entry name" value="ParBc_2"/>
</dbReference>
<keyword evidence="2" id="KW-1133">Transmembrane helix</keyword>
<dbReference type="Pfam" id="PF08857">
    <property type="entry name" value="ParBc_2"/>
    <property type="match status" value="1"/>
</dbReference>
<dbReference type="Gene3D" id="3.90.1530.10">
    <property type="entry name" value="Conserved hypothetical protein from pyrococcus furiosus pfu- 392566-001, ParB domain"/>
    <property type="match status" value="1"/>
</dbReference>
<evidence type="ECO:0008006" key="5">
    <source>
        <dbReference type="Google" id="ProtNLM"/>
    </source>
</evidence>
<dbReference type="RefSeq" id="WP_057829830.1">
    <property type="nucleotide sequence ID" value="NZ_AYZE01000017.1"/>
</dbReference>
<organism evidence="3 4">
    <name type="scientific">Liquorilactobacillus cacaonum DSM 21116</name>
    <dbReference type="NCBI Taxonomy" id="1423729"/>
    <lineage>
        <taxon>Bacteria</taxon>
        <taxon>Bacillati</taxon>
        <taxon>Bacillota</taxon>
        <taxon>Bacilli</taxon>
        <taxon>Lactobacillales</taxon>
        <taxon>Lactobacillaceae</taxon>
        <taxon>Liquorilactobacillus</taxon>
    </lineage>
</organism>
<keyword evidence="2" id="KW-0812">Transmembrane</keyword>
<reference evidence="3 4" key="1">
    <citation type="journal article" date="2015" name="Genome Announc.">
        <title>Expanding the biotechnology potential of lactobacilli through comparative genomics of 213 strains and associated genera.</title>
        <authorList>
            <person name="Sun Z."/>
            <person name="Harris H.M."/>
            <person name="McCann A."/>
            <person name="Guo C."/>
            <person name="Argimon S."/>
            <person name="Zhang W."/>
            <person name="Yang X."/>
            <person name="Jeffery I.B."/>
            <person name="Cooney J.C."/>
            <person name="Kagawa T.F."/>
            <person name="Liu W."/>
            <person name="Song Y."/>
            <person name="Salvetti E."/>
            <person name="Wrobel A."/>
            <person name="Rasinkangas P."/>
            <person name="Parkhill J."/>
            <person name="Rea M.C."/>
            <person name="O'Sullivan O."/>
            <person name="Ritari J."/>
            <person name="Douillard F.P."/>
            <person name="Paul Ross R."/>
            <person name="Yang R."/>
            <person name="Briner A.E."/>
            <person name="Felis G.E."/>
            <person name="de Vos W.M."/>
            <person name="Barrangou R."/>
            <person name="Klaenhammer T.R."/>
            <person name="Caufield P.W."/>
            <person name="Cui Y."/>
            <person name="Zhang H."/>
            <person name="O'Toole P.W."/>
        </authorList>
    </citation>
    <scope>NUCLEOTIDE SEQUENCE [LARGE SCALE GENOMIC DNA]</scope>
    <source>
        <strain evidence="3 4">DSM 21116</strain>
    </source>
</reference>
<keyword evidence="4" id="KW-1185">Reference proteome</keyword>
<proteinExistence type="predicted"/>
<feature type="compositionally biased region" description="Polar residues" evidence="1">
    <location>
        <begin position="496"/>
        <end position="506"/>
    </location>
</feature>
<dbReference type="EMBL" id="AYZE01000017">
    <property type="protein sequence ID" value="KRM89973.1"/>
    <property type="molecule type" value="Genomic_DNA"/>
</dbReference>